<dbReference type="Proteomes" id="UP000054560">
    <property type="component" value="Unassembled WGS sequence"/>
</dbReference>
<gene>
    <name evidence="1" type="ORF">SARC_01817</name>
</gene>
<reference evidence="1 2" key="1">
    <citation type="submission" date="2011-02" db="EMBL/GenBank/DDBJ databases">
        <title>The Genome Sequence of Sphaeroforma arctica JP610.</title>
        <authorList>
            <consortium name="The Broad Institute Genome Sequencing Platform"/>
            <person name="Russ C."/>
            <person name="Cuomo C."/>
            <person name="Young S.K."/>
            <person name="Zeng Q."/>
            <person name="Gargeya S."/>
            <person name="Alvarado L."/>
            <person name="Berlin A."/>
            <person name="Chapman S.B."/>
            <person name="Chen Z."/>
            <person name="Freedman E."/>
            <person name="Gellesch M."/>
            <person name="Goldberg J."/>
            <person name="Griggs A."/>
            <person name="Gujja S."/>
            <person name="Heilman E."/>
            <person name="Heiman D."/>
            <person name="Howarth C."/>
            <person name="Mehta T."/>
            <person name="Neiman D."/>
            <person name="Pearson M."/>
            <person name="Roberts A."/>
            <person name="Saif S."/>
            <person name="Shea T."/>
            <person name="Shenoy N."/>
            <person name="Sisk P."/>
            <person name="Stolte C."/>
            <person name="Sykes S."/>
            <person name="White J."/>
            <person name="Yandava C."/>
            <person name="Burger G."/>
            <person name="Gray M.W."/>
            <person name="Holland P.W.H."/>
            <person name="King N."/>
            <person name="Lang F.B.F."/>
            <person name="Roger A.J."/>
            <person name="Ruiz-Trillo I."/>
            <person name="Haas B."/>
            <person name="Nusbaum C."/>
            <person name="Birren B."/>
        </authorList>
    </citation>
    <scope>NUCLEOTIDE SEQUENCE [LARGE SCALE GENOMIC DNA]</scope>
    <source>
        <strain evidence="1 2">JP610</strain>
    </source>
</reference>
<protein>
    <submittedName>
        <fullName evidence="1">Uncharacterized protein</fullName>
    </submittedName>
</protein>
<organism evidence="1 2">
    <name type="scientific">Sphaeroforma arctica JP610</name>
    <dbReference type="NCBI Taxonomy" id="667725"/>
    <lineage>
        <taxon>Eukaryota</taxon>
        <taxon>Ichthyosporea</taxon>
        <taxon>Ichthyophonida</taxon>
        <taxon>Sphaeroforma</taxon>
    </lineage>
</organism>
<sequence>MEVCRTTECYELILYTPEQRDRRSGSIVLSDPAPEECLGFIGSETYGWEGKIEELMGPIYALAQSLQDLDDKEHALFNEVESLYQEALKQQKAGTEMLNSHLEAIDEWMGFYKARMMELDLPRGQD</sequence>
<evidence type="ECO:0000313" key="2">
    <source>
        <dbReference type="Proteomes" id="UP000054560"/>
    </source>
</evidence>
<name>A0A0L0GAU1_9EUKA</name>
<evidence type="ECO:0000313" key="1">
    <source>
        <dbReference type="EMBL" id="KNC86016.1"/>
    </source>
</evidence>
<dbReference type="EMBL" id="KQ241672">
    <property type="protein sequence ID" value="KNC86016.1"/>
    <property type="molecule type" value="Genomic_DNA"/>
</dbReference>
<dbReference type="GeneID" id="25902321"/>
<dbReference type="AlphaFoldDB" id="A0A0L0GAU1"/>
<accession>A0A0L0GAU1</accession>
<keyword evidence="2" id="KW-1185">Reference proteome</keyword>
<proteinExistence type="predicted"/>
<dbReference type="RefSeq" id="XP_014159918.1">
    <property type="nucleotide sequence ID" value="XM_014304443.1"/>
</dbReference>